<dbReference type="SUPFAM" id="SSF53474">
    <property type="entry name" value="alpha/beta-Hydrolases"/>
    <property type="match status" value="1"/>
</dbReference>
<dbReference type="EMBL" id="VDEQ01000230">
    <property type="protein sequence ID" value="MQS37997.1"/>
    <property type="molecule type" value="Genomic_DNA"/>
</dbReference>
<dbReference type="Pfam" id="PF12697">
    <property type="entry name" value="Abhydrolase_6"/>
    <property type="match status" value="1"/>
</dbReference>
<dbReference type="InterPro" id="IPR000073">
    <property type="entry name" value="AB_hydrolase_1"/>
</dbReference>
<dbReference type="Proteomes" id="UP000460558">
    <property type="component" value="Unassembled WGS sequence"/>
</dbReference>
<reference evidence="2 3" key="1">
    <citation type="submission" date="2019-06" db="EMBL/GenBank/DDBJ databases">
        <title>Comparative genomics and metabolomics analyses of clavulanic acid producing Streptomyces species provides insight into specialized metabolism and evolution of beta-lactam biosynthetic gene clusters.</title>
        <authorList>
            <person name="Moore M.A."/>
            <person name="Cruz-Morales P."/>
            <person name="Barona Gomez F."/>
            <person name="Kapil T."/>
        </authorList>
    </citation>
    <scope>NUCLEOTIDE SEQUENCE [LARGE SCALE GENOMIC DNA]</scope>
    <source>
        <strain evidence="2 3">T-272</strain>
    </source>
</reference>
<dbReference type="Gene3D" id="3.40.50.1820">
    <property type="entry name" value="alpha/beta hydrolase"/>
    <property type="match status" value="1"/>
</dbReference>
<dbReference type="InterPro" id="IPR029058">
    <property type="entry name" value="AB_hydrolase_fold"/>
</dbReference>
<organism evidence="2 3">
    <name type="scientific">Streptomyces katsurahamanus</name>
    <dbReference type="NCBI Taxonomy" id="2577098"/>
    <lineage>
        <taxon>Bacteria</taxon>
        <taxon>Bacillati</taxon>
        <taxon>Actinomycetota</taxon>
        <taxon>Actinomycetes</taxon>
        <taxon>Kitasatosporales</taxon>
        <taxon>Streptomycetaceae</taxon>
        <taxon>Streptomyces</taxon>
    </lineage>
</organism>
<evidence type="ECO:0000313" key="3">
    <source>
        <dbReference type="Proteomes" id="UP000460558"/>
    </source>
</evidence>
<keyword evidence="3" id="KW-1185">Reference proteome</keyword>
<evidence type="ECO:0000313" key="2">
    <source>
        <dbReference type="EMBL" id="MQS37997.1"/>
    </source>
</evidence>
<protein>
    <submittedName>
        <fullName evidence="2">Alpha/beta fold hydrolase</fullName>
    </submittedName>
</protein>
<proteinExistence type="predicted"/>
<keyword evidence="2" id="KW-0378">Hydrolase</keyword>
<name>A0ABW9NXE3_9ACTN</name>
<feature type="domain" description="AB hydrolase-1" evidence="1">
    <location>
        <begin position="53"/>
        <end position="276"/>
    </location>
</feature>
<sequence length="306" mass="32031">MPGPFAGGRRGGALSRPLHSPGVRRIALDAGGLTLSALLAEPPGAPGPPRATIVALHGGGMNASYFDGQAHSSLSLLTLAAGLGYTVLAVDRPGYGDSAQKLPDGQKLVEQAEALRLALRDFASGHPLGAGVFLLAHSYGGKLALTAAARGLHDELIGVDVSGCGHRYATAPPTLDPGLSGSGNPRLNWGPLRLYPPNTFTLAASVVAGMPAWEAAEAARWEQVFPEVAAGVRVPVRLTFAEHEAWWRHDAEAVRELTGLLTAPRLLVEHQPAAGHNISLGWAARSYHLRALGFLEECLQPRPVNP</sequence>
<dbReference type="RefSeq" id="WP_153485148.1">
    <property type="nucleotide sequence ID" value="NZ_VDEQ01000230.1"/>
</dbReference>
<evidence type="ECO:0000259" key="1">
    <source>
        <dbReference type="Pfam" id="PF12697"/>
    </source>
</evidence>
<gene>
    <name evidence="2" type="ORF">FFZ77_20950</name>
</gene>
<dbReference type="GO" id="GO:0016787">
    <property type="term" value="F:hydrolase activity"/>
    <property type="evidence" value="ECO:0007669"/>
    <property type="project" value="UniProtKB-KW"/>
</dbReference>
<accession>A0ABW9NXE3</accession>
<comment type="caution">
    <text evidence="2">The sequence shown here is derived from an EMBL/GenBank/DDBJ whole genome shotgun (WGS) entry which is preliminary data.</text>
</comment>